<feature type="transmembrane region" description="Helical" evidence="1">
    <location>
        <begin position="23"/>
        <end position="43"/>
    </location>
</feature>
<dbReference type="AlphaFoldDB" id="A0A2S8FWK4"/>
<feature type="transmembrane region" description="Helical" evidence="1">
    <location>
        <begin position="63"/>
        <end position="80"/>
    </location>
</feature>
<organism evidence="2 3">
    <name type="scientific">Blastopirellula marina</name>
    <dbReference type="NCBI Taxonomy" id="124"/>
    <lineage>
        <taxon>Bacteria</taxon>
        <taxon>Pseudomonadati</taxon>
        <taxon>Planctomycetota</taxon>
        <taxon>Planctomycetia</taxon>
        <taxon>Pirellulales</taxon>
        <taxon>Pirellulaceae</taxon>
        <taxon>Blastopirellula</taxon>
    </lineage>
</organism>
<keyword evidence="1" id="KW-0812">Transmembrane</keyword>
<gene>
    <name evidence="2" type="ORF">C5Y98_12700</name>
</gene>
<name>A0A2S8FWK4_9BACT</name>
<protein>
    <recommendedName>
        <fullName evidence="4">HAMP domain-containing protein</fullName>
    </recommendedName>
</protein>
<accession>A0A2S8FWK4</accession>
<evidence type="ECO:0000313" key="2">
    <source>
        <dbReference type="EMBL" id="PQO36549.1"/>
    </source>
</evidence>
<sequence>MNQRRGARYVDPSVQGGIVLRMMFYWTAFFVVGLVIAFAVQVLSNPLETMSQHLSHVWQNQGPFILAALCLLPIYAYDLIRFSHRFVGPIIRFRRVVNEAADGEVPPPFNLRDKDYWKDFASDLNRLFDRMRGGRTPQES</sequence>
<comment type="caution">
    <text evidence="2">The sequence shown here is derived from an EMBL/GenBank/DDBJ whole genome shotgun (WGS) entry which is preliminary data.</text>
</comment>
<keyword evidence="1" id="KW-1133">Transmembrane helix</keyword>
<evidence type="ECO:0000256" key="1">
    <source>
        <dbReference type="SAM" id="Phobius"/>
    </source>
</evidence>
<keyword evidence="1" id="KW-0472">Membrane</keyword>
<reference evidence="2 3" key="1">
    <citation type="submission" date="2018-02" db="EMBL/GenBank/DDBJ databases">
        <title>Comparative genomes isolates from brazilian mangrove.</title>
        <authorList>
            <person name="Araujo J.E."/>
            <person name="Taketani R.G."/>
            <person name="Silva M.C.P."/>
            <person name="Loureco M.V."/>
            <person name="Andreote F.D."/>
        </authorList>
    </citation>
    <scope>NUCLEOTIDE SEQUENCE [LARGE SCALE GENOMIC DNA]</scope>
    <source>
        <strain evidence="2 3">NAP PRIS-MGV</strain>
    </source>
</reference>
<dbReference type="EMBL" id="PUIB01000013">
    <property type="protein sequence ID" value="PQO36549.1"/>
    <property type="molecule type" value="Genomic_DNA"/>
</dbReference>
<dbReference type="RefSeq" id="WP_105354638.1">
    <property type="nucleotide sequence ID" value="NZ_PUIB01000013.1"/>
</dbReference>
<evidence type="ECO:0008006" key="4">
    <source>
        <dbReference type="Google" id="ProtNLM"/>
    </source>
</evidence>
<proteinExistence type="predicted"/>
<dbReference type="OrthoDB" id="270597at2"/>
<evidence type="ECO:0000313" key="3">
    <source>
        <dbReference type="Proteomes" id="UP000239388"/>
    </source>
</evidence>
<dbReference type="Proteomes" id="UP000239388">
    <property type="component" value="Unassembled WGS sequence"/>
</dbReference>